<evidence type="ECO:0000313" key="3">
    <source>
        <dbReference type="Proteomes" id="UP000331127"/>
    </source>
</evidence>
<proteinExistence type="predicted"/>
<organism evidence="2 3">
    <name type="scientific">Acrocarpospora macrocephala</name>
    <dbReference type="NCBI Taxonomy" id="150177"/>
    <lineage>
        <taxon>Bacteria</taxon>
        <taxon>Bacillati</taxon>
        <taxon>Actinomycetota</taxon>
        <taxon>Actinomycetes</taxon>
        <taxon>Streptosporangiales</taxon>
        <taxon>Streptosporangiaceae</taxon>
        <taxon>Acrocarpospora</taxon>
    </lineage>
</organism>
<reference evidence="2 3" key="1">
    <citation type="submission" date="2019-10" db="EMBL/GenBank/DDBJ databases">
        <title>Whole genome shotgun sequence of Acrocarpospora macrocephala NBRC 16266.</title>
        <authorList>
            <person name="Ichikawa N."/>
            <person name="Kimura A."/>
            <person name="Kitahashi Y."/>
            <person name="Komaki H."/>
            <person name="Oguchi A."/>
        </authorList>
    </citation>
    <scope>NUCLEOTIDE SEQUENCE [LARGE SCALE GENOMIC DNA]</scope>
    <source>
        <strain evidence="2 3">NBRC 16266</strain>
    </source>
</reference>
<accession>A0A5M3WET4</accession>
<sequence length="271" mass="28857">MPSQDRRRASSLSALAELAAPNVKACKAELVTALTGAFGDVHATEIAILLELIDTLQAKVVDLDERITVMVAALPGAAPVCTTCGLVGGWHAPGCIHLTLPVLGLAQRLDEITGVGLVCAHVIIAELGTDVIAQFPTPAHAAAWAKLTPITNQSGTITRPGKAGKGNRWLRAALGAAAMFCAKTKDSFLGERYRRIRRRGGKSKAMVAVARSILEIAYLLIADPAIRFRDMGADYYDTLSPERQTRNKIPDLERLNPGMKVALVPIDHAAV</sequence>
<dbReference type="RefSeq" id="WP_155352340.1">
    <property type="nucleotide sequence ID" value="NZ_BAAAHL010000022.1"/>
</dbReference>
<dbReference type="InterPro" id="IPR003346">
    <property type="entry name" value="Transposase_20"/>
</dbReference>
<protein>
    <submittedName>
        <fullName evidence="2">IS110 family transposase</fullName>
    </submittedName>
</protein>
<dbReference type="GO" id="GO:0004803">
    <property type="term" value="F:transposase activity"/>
    <property type="evidence" value="ECO:0007669"/>
    <property type="project" value="InterPro"/>
</dbReference>
<keyword evidence="3" id="KW-1185">Reference proteome</keyword>
<dbReference type="Pfam" id="PF02371">
    <property type="entry name" value="Transposase_20"/>
    <property type="match status" value="1"/>
</dbReference>
<dbReference type="OrthoDB" id="9815354at2"/>
<name>A0A5M3WET4_9ACTN</name>
<dbReference type="Proteomes" id="UP000331127">
    <property type="component" value="Unassembled WGS sequence"/>
</dbReference>
<dbReference type="PANTHER" id="PTHR33055:SF15">
    <property type="entry name" value="TRANSPOSASE-RELATED"/>
    <property type="match status" value="1"/>
</dbReference>
<dbReference type="GO" id="GO:0003677">
    <property type="term" value="F:DNA binding"/>
    <property type="evidence" value="ECO:0007669"/>
    <property type="project" value="InterPro"/>
</dbReference>
<dbReference type="InterPro" id="IPR047650">
    <property type="entry name" value="Transpos_IS110"/>
</dbReference>
<dbReference type="GO" id="GO:0006313">
    <property type="term" value="P:DNA transposition"/>
    <property type="evidence" value="ECO:0007669"/>
    <property type="project" value="InterPro"/>
</dbReference>
<evidence type="ECO:0000313" key="2">
    <source>
        <dbReference type="EMBL" id="GES06612.1"/>
    </source>
</evidence>
<feature type="domain" description="Transposase IS116/IS110/IS902 C-terminal" evidence="1">
    <location>
        <begin position="106"/>
        <end position="185"/>
    </location>
</feature>
<evidence type="ECO:0000259" key="1">
    <source>
        <dbReference type="Pfam" id="PF02371"/>
    </source>
</evidence>
<dbReference type="PANTHER" id="PTHR33055">
    <property type="entry name" value="TRANSPOSASE FOR INSERTION SEQUENCE ELEMENT IS1111A"/>
    <property type="match status" value="1"/>
</dbReference>
<comment type="caution">
    <text evidence="2">The sequence shown here is derived from an EMBL/GenBank/DDBJ whole genome shotgun (WGS) entry which is preliminary data.</text>
</comment>
<gene>
    <name evidence="2" type="ORF">Amac_002070</name>
</gene>
<dbReference type="AlphaFoldDB" id="A0A5M3WET4"/>
<dbReference type="EMBL" id="BLAE01000003">
    <property type="protein sequence ID" value="GES06612.1"/>
    <property type="molecule type" value="Genomic_DNA"/>
</dbReference>